<accession>A0AAX6RRB2</accession>
<feature type="region of interest" description="Disordered" evidence="1">
    <location>
        <begin position="24"/>
        <end position="86"/>
    </location>
</feature>
<evidence type="ECO:0000313" key="2">
    <source>
        <dbReference type="Proteomes" id="UP000694906"/>
    </source>
</evidence>
<organism evidence="2 3">
    <name type="scientific">Heterocephalus glaber</name>
    <name type="common">Naked mole rat</name>
    <dbReference type="NCBI Taxonomy" id="10181"/>
    <lineage>
        <taxon>Eukaryota</taxon>
        <taxon>Metazoa</taxon>
        <taxon>Chordata</taxon>
        <taxon>Craniata</taxon>
        <taxon>Vertebrata</taxon>
        <taxon>Euteleostomi</taxon>
        <taxon>Mammalia</taxon>
        <taxon>Eutheria</taxon>
        <taxon>Euarchontoglires</taxon>
        <taxon>Glires</taxon>
        <taxon>Rodentia</taxon>
        <taxon>Hystricomorpha</taxon>
        <taxon>Bathyergidae</taxon>
        <taxon>Heterocephalus</taxon>
    </lineage>
</organism>
<feature type="region of interest" description="Disordered" evidence="1">
    <location>
        <begin position="287"/>
        <end position="324"/>
    </location>
</feature>
<dbReference type="GeneID" id="101719205"/>
<proteinExistence type="predicted"/>
<dbReference type="AlphaFoldDB" id="A0AAX6RRB2"/>
<evidence type="ECO:0000313" key="3">
    <source>
        <dbReference type="RefSeq" id="XP_021097855.1"/>
    </source>
</evidence>
<sequence length="529" mass="57304">MNIKITEAPVKRLLGALSVTPGGELWRKEPPGTQSRIAPRRVHSARKASSADSVIVRDRSASYTNPDGTQRHSASAASGCGQGHRDAQCGRHSAARHFRITAFGSCDNPHEVLGASSLQACVHQRLPYRNGQDAPWAATQCGSSLPRWLCTHDCARVASRAGTGVAERLTTEHFWVRPCAHQGSSTPRRRERFAHAAPRPQHSTCLSALGDARLWENQTSVQLGWRPGPLASLWVSTCPRLGLHLPSWGRGLVPDPGEVPDLQTPVDTWHASPHGFAAWPCLPAGAPGCPAQRRPQGRQKPREGPGGAPRGSREQPGGGARGAARAALGAGALKAVTRVPLGGAGPEHSGRSCTGGPRQRARGAEDKPMTSSWPPRRRLESHWTQEQGCRARVQISQDEVKIGPASSEASDEIPLGRPFPSSWPLCCRSAALLRARGSQPASAWTPWSARHRVQYPAQEDTHSCCPRPRKSPRSRAWETLLSSKDMETARLERRMLLCFHISEECARASAPACWLQAWPLSLLSLACEM</sequence>
<reference evidence="3" key="1">
    <citation type="submission" date="2025-08" db="UniProtKB">
        <authorList>
            <consortium name="RefSeq"/>
        </authorList>
    </citation>
    <scope>IDENTIFICATION</scope>
</reference>
<dbReference type="RefSeq" id="XP_021097855.1">
    <property type="nucleotide sequence ID" value="XM_021242196.1"/>
</dbReference>
<name>A0AAX6RRB2_HETGA</name>
<evidence type="ECO:0000256" key="1">
    <source>
        <dbReference type="SAM" id="MobiDB-lite"/>
    </source>
</evidence>
<keyword evidence="2" id="KW-1185">Reference proteome</keyword>
<protein>
    <submittedName>
        <fullName evidence="3">Uncharacterized protein LOC101719205</fullName>
    </submittedName>
</protein>
<dbReference type="Proteomes" id="UP000694906">
    <property type="component" value="Unplaced"/>
</dbReference>
<feature type="region of interest" description="Disordered" evidence="1">
    <location>
        <begin position="340"/>
        <end position="388"/>
    </location>
</feature>
<gene>
    <name evidence="3" type="primary">LOC101719205</name>
</gene>
<feature type="compositionally biased region" description="Polar residues" evidence="1">
    <location>
        <begin position="61"/>
        <end position="76"/>
    </location>
</feature>